<comment type="caution">
    <text evidence="1">The sequence shown here is derived from an EMBL/GenBank/DDBJ whole genome shotgun (WGS) entry which is preliminary data.</text>
</comment>
<dbReference type="Proteomes" id="UP001254759">
    <property type="component" value="Unassembled WGS sequence"/>
</dbReference>
<reference evidence="1 2" key="1">
    <citation type="submission" date="2023-07" db="EMBL/GenBank/DDBJ databases">
        <title>Sorghum-associated microbial communities from plants grown in Nebraska, USA.</title>
        <authorList>
            <person name="Schachtman D."/>
        </authorList>
    </citation>
    <scope>NUCLEOTIDE SEQUENCE [LARGE SCALE GENOMIC DNA]</scope>
    <source>
        <strain evidence="1 2">BE107</strain>
    </source>
</reference>
<protein>
    <submittedName>
        <fullName evidence="1">Uncharacterized protein</fullName>
    </submittedName>
</protein>
<accession>A0ABU1RQH6</accession>
<dbReference type="RefSeq" id="WP_310091245.1">
    <property type="nucleotide sequence ID" value="NZ_JAVDTT010000001.1"/>
</dbReference>
<evidence type="ECO:0000313" key="2">
    <source>
        <dbReference type="Proteomes" id="UP001254759"/>
    </source>
</evidence>
<gene>
    <name evidence="1" type="ORF">J2W94_001271</name>
</gene>
<dbReference type="EMBL" id="JAVDTT010000001">
    <property type="protein sequence ID" value="MDR6841007.1"/>
    <property type="molecule type" value="Genomic_DNA"/>
</dbReference>
<sequence length="103" mass="11927">MMMPTGSWFTIASYWDFHDFPRFILATDQESKFWILDCGFDDELDDYSANYDVYFVGRELEQARAACELHAKGTKGSAVGVVHNTQLEFDPTKRQKFLLVDKC</sequence>
<organism evidence="1 2">
    <name type="scientific">Pseudoxanthomonas sacheonensis</name>
    <dbReference type="NCBI Taxonomy" id="443615"/>
    <lineage>
        <taxon>Bacteria</taxon>
        <taxon>Pseudomonadati</taxon>
        <taxon>Pseudomonadota</taxon>
        <taxon>Gammaproteobacteria</taxon>
        <taxon>Lysobacterales</taxon>
        <taxon>Lysobacteraceae</taxon>
        <taxon>Pseudoxanthomonas</taxon>
    </lineage>
</organism>
<proteinExistence type="predicted"/>
<keyword evidence="2" id="KW-1185">Reference proteome</keyword>
<name>A0ABU1RQH6_9GAMM</name>
<evidence type="ECO:0000313" key="1">
    <source>
        <dbReference type="EMBL" id="MDR6841007.1"/>
    </source>
</evidence>